<reference evidence="3" key="1">
    <citation type="submission" date="2023-07" db="EMBL/GenBank/DDBJ databases">
        <title>A chromosome-level genome assembly of Lolium multiflorum.</title>
        <authorList>
            <person name="Chen Y."/>
            <person name="Copetti D."/>
            <person name="Kolliker R."/>
            <person name="Studer B."/>
        </authorList>
    </citation>
    <scope>NUCLEOTIDE SEQUENCE</scope>
    <source>
        <strain evidence="3">02402/16</strain>
        <tissue evidence="3">Leaf</tissue>
    </source>
</reference>
<dbReference type="InterPro" id="IPR036047">
    <property type="entry name" value="F-box-like_dom_sf"/>
</dbReference>
<name>A0AAD8WF32_LOLMU</name>
<gene>
    <name evidence="3" type="ORF">QYE76_071673</name>
</gene>
<dbReference type="PANTHER" id="PTHR33165">
    <property type="entry name" value="F-BOX DOMAIN CONTAINING PROTEIN-LIKE-RELATED"/>
    <property type="match status" value="1"/>
</dbReference>
<dbReference type="InterPro" id="IPR005174">
    <property type="entry name" value="KIB1-4_b-propeller"/>
</dbReference>
<dbReference type="PANTHER" id="PTHR33165:SF87">
    <property type="entry name" value="DUF295 DOMAIN-CONTAINING PROTEIN"/>
    <property type="match status" value="1"/>
</dbReference>
<dbReference type="Proteomes" id="UP001231189">
    <property type="component" value="Unassembled WGS sequence"/>
</dbReference>
<dbReference type="EMBL" id="JAUUTY010000004">
    <property type="protein sequence ID" value="KAK1653868.1"/>
    <property type="molecule type" value="Genomic_DNA"/>
</dbReference>
<feature type="region of interest" description="Disordered" evidence="1">
    <location>
        <begin position="1"/>
        <end position="55"/>
    </location>
</feature>
<dbReference type="Pfam" id="PF03478">
    <property type="entry name" value="Beta-prop_KIB1-4"/>
    <property type="match status" value="1"/>
</dbReference>
<evidence type="ECO:0000313" key="3">
    <source>
        <dbReference type="EMBL" id="KAK1653868.1"/>
    </source>
</evidence>
<evidence type="ECO:0000259" key="2">
    <source>
        <dbReference type="Pfam" id="PF03478"/>
    </source>
</evidence>
<feature type="domain" description="KIB1-4 beta-propeller" evidence="2">
    <location>
        <begin position="162"/>
        <end position="428"/>
    </location>
</feature>
<dbReference type="SUPFAM" id="SSF81383">
    <property type="entry name" value="F-box domain"/>
    <property type="match status" value="1"/>
</dbReference>
<accession>A0AAD8WF32</accession>
<comment type="caution">
    <text evidence="3">The sequence shown here is derived from an EMBL/GenBank/DDBJ whole genome shotgun (WGS) entry which is preliminary data.</text>
</comment>
<evidence type="ECO:0000256" key="1">
    <source>
        <dbReference type="SAM" id="MobiDB-lite"/>
    </source>
</evidence>
<proteinExistence type="predicted"/>
<sequence length="499" mass="55287">MPTTSSARRRPPPFPHPRSDRLLCPAATGQCPPPYAKDGPPSGGPSPLLQDGPAFLNKMTPQLTESQPVAKRTRAATKWRDWKNLPTDLVEDIAGRLLNFDVAEYLCFRATCKPWRDCTDNPRMGDGMDARFRPRNWIVLNRCGSRTGRTLVNIATGARANIDIHELITHNQLGTADGLLVLANKATDHICLLNPLTSAFSLFPPLRIDRAVNMSSMVCGSSSSSSCRPPLDPSKINGAGIDDSTSPRTLVLCLRAGWCPIVCAKPADKNWVYGCATELRPAGIVARVQSPVTIGGRCYFTTTAGAIMTVDLSSAARWPVMTFLLNEDPPVNAKISSFLVRSQGRMLMVRYMVGSNLVDGGGYDETKIFKWHGRPCCMEVFEVDIAGRQLVPQSGVGDNKAAFLGATHTVMVSTKKFPKIAANSVYLNCFLQRRGHFGAYHFGDRTTTSPKDYPARRSRRYFPCACHWELEDCLVRNVEKRYYKENYLYMDDDMRQDAP</sequence>
<organism evidence="3 4">
    <name type="scientific">Lolium multiflorum</name>
    <name type="common">Italian ryegrass</name>
    <name type="synonym">Lolium perenne subsp. multiflorum</name>
    <dbReference type="NCBI Taxonomy" id="4521"/>
    <lineage>
        <taxon>Eukaryota</taxon>
        <taxon>Viridiplantae</taxon>
        <taxon>Streptophyta</taxon>
        <taxon>Embryophyta</taxon>
        <taxon>Tracheophyta</taxon>
        <taxon>Spermatophyta</taxon>
        <taxon>Magnoliopsida</taxon>
        <taxon>Liliopsida</taxon>
        <taxon>Poales</taxon>
        <taxon>Poaceae</taxon>
        <taxon>BOP clade</taxon>
        <taxon>Pooideae</taxon>
        <taxon>Poodae</taxon>
        <taxon>Poeae</taxon>
        <taxon>Poeae Chloroplast Group 2 (Poeae type)</taxon>
        <taxon>Loliodinae</taxon>
        <taxon>Loliinae</taxon>
        <taxon>Lolium</taxon>
    </lineage>
</organism>
<keyword evidence="4" id="KW-1185">Reference proteome</keyword>
<evidence type="ECO:0000313" key="4">
    <source>
        <dbReference type="Proteomes" id="UP001231189"/>
    </source>
</evidence>
<dbReference type="AlphaFoldDB" id="A0AAD8WF32"/>
<protein>
    <recommendedName>
        <fullName evidence="2">KIB1-4 beta-propeller domain-containing protein</fullName>
    </recommendedName>
</protein>